<dbReference type="PANTHER" id="PTHR11831:SF4">
    <property type="entry name" value="SMALL RIBOSOMAL SUBUNIT PROTEIN US4M"/>
    <property type="match status" value="1"/>
</dbReference>
<dbReference type="SUPFAM" id="SSF55174">
    <property type="entry name" value="Alpha-L RNA-binding motif"/>
    <property type="match status" value="1"/>
</dbReference>
<dbReference type="PANTHER" id="PTHR11831">
    <property type="entry name" value="30S 40S RIBOSOMAL PROTEIN"/>
    <property type="match status" value="1"/>
</dbReference>
<evidence type="ECO:0000256" key="4">
    <source>
        <dbReference type="ARBA" id="ARBA00022980"/>
    </source>
</evidence>
<evidence type="ECO:0000256" key="1">
    <source>
        <dbReference type="ARBA" id="ARBA00007465"/>
    </source>
</evidence>
<dbReference type="Gene3D" id="3.10.290.10">
    <property type="entry name" value="RNA-binding S4 domain"/>
    <property type="match status" value="1"/>
</dbReference>
<keyword evidence="4 10" id="KW-0689">Ribosomal protein</keyword>
<evidence type="ECO:0000259" key="9">
    <source>
        <dbReference type="SMART" id="SM01390"/>
    </source>
</evidence>
<dbReference type="GO" id="GO:0015935">
    <property type="term" value="C:small ribosomal subunit"/>
    <property type="evidence" value="ECO:0007669"/>
    <property type="project" value="InterPro"/>
</dbReference>
<dbReference type="PROSITE" id="PS50889">
    <property type="entry name" value="S4"/>
    <property type="match status" value="1"/>
</dbReference>
<dbReference type="FunFam" id="3.10.290.10:FF:000001">
    <property type="entry name" value="30S ribosomal protein S4"/>
    <property type="match status" value="1"/>
</dbReference>
<keyword evidence="3 7" id="KW-0694">RNA-binding</keyword>
<dbReference type="InterPro" id="IPR002942">
    <property type="entry name" value="S4_RNA-bd"/>
</dbReference>
<dbReference type="InterPro" id="IPR036986">
    <property type="entry name" value="S4_RNA-bd_sf"/>
</dbReference>
<dbReference type="Pfam" id="PF00163">
    <property type="entry name" value="Ribosomal_S4"/>
    <property type="match status" value="1"/>
</dbReference>
<reference evidence="10" key="1">
    <citation type="journal article" date="2020" name="Biol. Lett.">
        <title>Evolutionary rates are correlated between cockroach symbionts and mitochondrial genomes.</title>
        <authorList>
            <person name="Arab D.A."/>
            <person name="Bourguignon T."/>
            <person name="Wang Z."/>
            <person name="Ho S.Y.W."/>
            <person name="Lo N."/>
        </authorList>
    </citation>
    <scope>NUCLEOTIDE SEQUENCE</scope>
    <source>
        <strain evidence="10">DHOG45214</strain>
    </source>
</reference>
<name>A0A6G6BQZ8_9FLAO</name>
<sequence length="203" mass="23880">MARYIGPKTKISRKFGECIYGEDKYFERRKYPSGEHGNNRRRGKRSEYFIQLLEKQKAKYTYGILERQFEKLFLEASRKKGVTGELLLQACESRLDNVFFRLKFAPSRSSARQIISHRHVMVNGKIVNIPSFRLKPGDKIEISEKSKKHPVILESIKKKVEGTLVEWLVLDEKNLFGIFRMIPKRSQIPENIKEQLIVELYSK</sequence>
<dbReference type="InterPro" id="IPR001912">
    <property type="entry name" value="Ribosomal_uS4_N"/>
</dbReference>
<evidence type="ECO:0000256" key="5">
    <source>
        <dbReference type="ARBA" id="ARBA00023274"/>
    </source>
</evidence>
<dbReference type="Pfam" id="PF01479">
    <property type="entry name" value="S4"/>
    <property type="match status" value="1"/>
</dbReference>
<dbReference type="Gene3D" id="1.10.1050.10">
    <property type="entry name" value="Ribosomal Protein S4 Delta 41, Chain A, domain 1"/>
    <property type="match status" value="1"/>
</dbReference>
<evidence type="ECO:0000256" key="2">
    <source>
        <dbReference type="ARBA" id="ARBA00022730"/>
    </source>
</evidence>
<keyword evidence="5" id="KW-0687">Ribonucleoprotein</keyword>
<dbReference type="SMART" id="SM01390">
    <property type="entry name" value="Ribosomal_S4"/>
    <property type="match status" value="1"/>
</dbReference>
<feature type="domain" description="Small ribosomal subunit protein uS4 N-terminal" evidence="9">
    <location>
        <begin position="3"/>
        <end position="92"/>
    </location>
</feature>
<evidence type="ECO:0000313" key="10">
    <source>
        <dbReference type="EMBL" id="QID54641.1"/>
    </source>
</evidence>
<dbReference type="NCBIfam" id="TIGR01017">
    <property type="entry name" value="rpsD_bact"/>
    <property type="match status" value="1"/>
</dbReference>
<dbReference type="InterPro" id="IPR022801">
    <property type="entry name" value="Ribosomal_uS4"/>
</dbReference>
<dbReference type="InterPro" id="IPR005709">
    <property type="entry name" value="Ribosomal_uS4_bac-type"/>
</dbReference>
<dbReference type="GO" id="GO:0042274">
    <property type="term" value="P:ribosomal small subunit biogenesis"/>
    <property type="evidence" value="ECO:0007669"/>
    <property type="project" value="TreeGrafter"/>
</dbReference>
<dbReference type="HAMAP" id="MF_01306_B">
    <property type="entry name" value="Ribosomal_uS4_B"/>
    <property type="match status" value="1"/>
</dbReference>
<evidence type="ECO:0000256" key="6">
    <source>
        <dbReference type="ARBA" id="ARBA00035254"/>
    </source>
</evidence>
<dbReference type="GO" id="GO:0006412">
    <property type="term" value="P:translation"/>
    <property type="evidence" value="ECO:0007669"/>
    <property type="project" value="InterPro"/>
</dbReference>
<dbReference type="GO" id="GO:0003735">
    <property type="term" value="F:structural constituent of ribosome"/>
    <property type="evidence" value="ECO:0007669"/>
    <property type="project" value="InterPro"/>
</dbReference>
<dbReference type="CDD" id="cd00165">
    <property type="entry name" value="S4"/>
    <property type="match status" value="1"/>
</dbReference>
<accession>A0A6G6BQZ8</accession>
<comment type="similarity">
    <text evidence="1">Belongs to the universal ribosomal protein uS4 family.</text>
</comment>
<organism evidence="10">
    <name type="scientific">Blattabacterium sp.</name>
    <name type="common">Therea regularis</name>
    <dbReference type="NCBI Taxonomy" id="2712831"/>
    <lineage>
        <taxon>Bacteria</taxon>
        <taxon>Pseudomonadati</taxon>
        <taxon>Bacteroidota</taxon>
        <taxon>Flavobacteriia</taxon>
        <taxon>Flavobacteriales</taxon>
        <taxon>Blattabacteriaceae</taxon>
        <taxon>Blattabacterium</taxon>
    </lineage>
</organism>
<dbReference type="SMART" id="SM00363">
    <property type="entry name" value="S4"/>
    <property type="match status" value="1"/>
</dbReference>
<dbReference type="EMBL" id="MN040661">
    <property type="protein sequence ID" value="QID54641.1"/>
    <property type="molecule type" value="Genomic_DNA"/>
</dbReference>
<keyword evidence="2" id="KW-0699">rRNA-binding</keyword>
<feature type="non-terminal residue" evidence="10">
    <location>
        <position position="203"/>
    </location>
</feature>
<dbReference type="NCBIfam" id="NF003717">
    <property type="entry name" value="PRK05327.1"/>
    <property type="match status" value="1"/>
</dbReference>
<dbReference type="AlphaFoldDB" id="A0A6G6BQZ8"/>
<dbReference type="GO" id="GO:0019843">
    <property type="term" value="F:rRNA binding"/>
    <property type="evidence" value="ECO:0007669"/>
    <property type="project" value="UniProtKB-KW"/>
</dbReference>
<evidence type="ECO:0000259" key="8">
    <source>
        <dbReference type="SMART" id="SM00363"/>
    </source>
</evidence>
<evidence type="ECO:0000256" key="7">
    <source>
        <dbReference type="PROSITE-ProRule" id="PRU00182"/>
    </source>
</evidence>
<proteinExistence type="inferred from homology"/>
<feature type="domain" description="RNA-binding S4" evidence="8">
    <location>
        <begin position="93"/>
        <end position="157"/>
    </location>
</feature>
<protein>
    <recommendedName>
        <fullName evidence="6">Small ribosomal subunit protein uS4</fullName>
    </recommendedName>
</protein>
<evidence type="ECO:0000256" key="3">
    <source>
        <dbReference type="ARBA" id="ARBA00022884"/>
    </source>
</evidence>